<feature type="compositionally biased region" description="Basic and acidic residues" evidence="7">
    <location>
        <begin position="527"/>
        <end position="543"/>
    </location>
</feature>
<evidence type="ECO:0000256" key="7">
    <source>
        <dbReference type="SAM" id="MobiDB-lite"/>
    </source>
</evidence>
<reference evidence="9 10" key="1">
    <citation type="journal article" date="2014" name="BMC Genomics">
        <title>Adaptive genomic structural variation in the grape powdery mildew pathogen, Erysiphe necator.</title>
        <authorList>
            <person name="Jones L."/>
            <person name="Riaz S."/>
            <person name="Morales-Cruz A."/>
            <person name="Amrine K.C."/>
            <person name="McGuire B."/>
            <person name="Gubler W.D."/>
            <person name="Walker M.A."/>
            <person name="Cantu D."/>
        </authorList>
    </citation>
    <scope>NUCLEOTIDE SEQUENCE [LARGE SCALE GENOMIC DNA]</scope>
    <source>
        <strain evidence="10">c</strain>
    </source>
</reference>
<protein>
    <submittedName>
        <fullName evidence="9">Putative topoisomerase ii-associated protein pat1</fullName>
    </submittedName>
</protein>
<gene>
    <name evidence="9" type="ORF">EV44_g1468</name>
</gene>
<dbReference type="GO" id="GO:0005634">
    <property type="term" value="C:nucleus"/>
    <property type="evidence" value="ECO:0007669"/>
    <property type="project" value="UniProtKB-SubCell"/>
</dbReference>
<evidence type="ECO:0000256" key="4">
    <source>
        <dbReference type="ARBA" id="ARBA00022490"/>
    </source>
</evidence>
<evidence type="ECO:0000256" key="2">
    <source>
        <dbReference type="ARBA" id="ARBA00004201"/>
    </source>
</evidence>
<dbReference type="PANTHER" id="PTHR21551">
    <property type="entry name" value="TOPOISOMERASE II-ASSOCIATED PROTEIN PAT1"/>
    <property type="match status" value="1"/>
</dbReference>
<keyword evidence="6" id="KW-0539">Nucleus</keyword>
<comment type="subcellular location">
    <subcellularLocation>
        <location evidence="2">Cytoplasm</location>
        <location evidence="2">P-body</location>
    </subcellularLocation>
    <subcellularLocation>
        <location evidence="1">Nucleus</location>
    </subcellularLocation>
</comment>
<feature type="region of interest" description="Disordered" evidence="7">
    <location>
        <begin position="511"/>
        <end position="551"/>
    </location>
</feature>
<dbReference type="STRING" id="52586.A0A0B1NZY3"/>
<dbReference type="AlphaFoldDB" id="A0A0B1NZY3"/>
<evidence type="ECO:0000313" key="9">
    <source>
        <dbReference type="EMBL" id="KHJ30139.1"/>
    </source>
</evidence>
<keyword evidence="4" id="KW-0963">Cytoplasm</keyword>
<sequence>MLFVSLRWDLYLLYKSLNFKNKLIKNHHNIFYLPQKFTVPNLFNLNLREIGSMSNSVFNHEHKKYPASSSQAIILVDGKFSSLDNEDKDTATFEDTYDGLGDQLEESGDNFNDDTFGGKLENSTDSKPVGKDYDFFGRTAEVSLAISQEQARFSGKNLNAKNESASSHTQFLSKPVRSGIDCPSQSNDVPEMLVDASIWGIAPKKTSSNSASGNLKDSGFALDKRKIMSVDEIEASMLDHSNNYTFPCNPAHNIYREPFQRSQSTASENNLPHYFFKKEENFYGAHRQMSLQEQTNLFNYDHLKQISQEYPEMGFPPNNPTLPKVLISQNTGRSTYKRKTNLRPQNSGIFWYSSAPRQTAHQCQLPNLSDEELVALRIDEVKRERRNRKIFLLSKGNGLMTPQDKNFINRIQLQQLVTAAGNPNDHESELNFTEDFYYQVHYQIHGGSREVSGNNYLFQSGERSRSSRKPIHGFSSHLQQMEQQVQRAVEASKIKYKNKQSVSEGTLGRISYSSAKTPKPTLNIRGPENRMDSKTTGINRDRTSLPSSVNGNDRKTVLADIERVYSTLMQLEDHDRKMPRLSSDNDSNRDLVNLQNEWQRKAQEMNSHLWRQLKVHEPIGATSIHPFIAFLSYGKGMKTVPRVFRHISHEQRTTILTMIILHLDQLDLVRQGIFPSIETQLSAEIREKIELFSLSVMPPLFGHLNEAGLEIVTGILGLLLTINLDLIARTKIGITILTIILSRAELIKQAGTANDKQDWDQWITIYNGFFDILERTLPNIFPNSIDTDEDVYVWQFLAAIGISASPKQQQRLVVAVKDRVFETVSFAKSLPPGLSDQRLANVNLFMRSIGLDVELLD</sequence>
<feature type="domain" description="mRNA decay factor PAT1" evidence="8">
    <location>
        <begin position="81"/>
        <end position="854"/>
    </location>
</feature>
<dbReference type="GO" id="GO:0000932">
    <property type="term" value="C:P-body"/>
    <property type="evidence" value="ECO:0007669"/>
    <property type="project" value="UniProtKB-SubCell"/>
</dbReference>
<keyword evidence="9" id="KW-0413">Isomerase</keyword>
<name>A0A0B1NZY3_UNCNE</name>
<evidence type="ECO:0000313" key="10">
    <source>
        <dbReference type="Proteomes" id="UP000030854"/>
    </source>
</evidence>
<evidence type="ECO:0000256" key="1">
    <source>
        <dbReference type="ARBA" id="ARBA00004123"/>
    </source>
</evidence>
<dbReference type="GO" id="GO:0033962">
    <property type="term" value="P:P-body assembly"/>
    <property type="evidence" value="ECO:0007669"/>
    <property type="project" value="TreeGrafter"/>
</dbReference>
<proteinExistence type="inferred from homology"/>
<dbReference type="GO" id="GO:0003723">
    <property type="term" value="F:RNA binding"/>
    <property type="evidence" value="ECO:0007669"/>
    <property type="project" value="UniProtKB-KW"/>
</dbReference>
<dbReference type="GO" id="GO:0016853">
    <property type="term" value="F:isomerase activity"/>
    <property type="evidence" value="ECO:0007669"/>
    <property type="project" value="UniProtKB-KW"/>
</dbReference>
<evidence type="ECO:0000259" key="8">
    <source>
        <dbReference type="Pfam" id="PF09770"/>
    </source>
</evidence>
<dbReference type="Pfam" id="PF09770">
    <property type="entry name" value="PAT1"/>
    <property type="match status" value="1"/>
</dbReference>
<accession>A0A0B1NZY3</accession>
<dbReference type="GO" id="GO:0000290">
    <property type="term" value="P:deadenylation-dependent decapping of nuclear-transcribed mRNA"/>
    <property type="evidence" value="ECO:0007669"/>
    <property type="project" value="InterPro"/>
</dbReference>
<dbReference type="InterPro" id="IPR039900">
    <property type="entry name" value="Pat1-like"/>
</dbReference>
<dbReference type="HOGENOM" id="CLU_012622_1_0_1"/>
<comment type="similarity">
    <text evidence="3">Belongs to the PAT1 family.</text>
</comment>
<organism evidence="9 10">
    <name type="scientific">Uncinula necator</name>
    <name type="common">Grape powdery mildew</name>
    <dbReference type="NCBI Taxonomy" id="52586"/>
    <lineage>
        <taxon>Eukaryota</taxon>
        <taxon>Fungi</taxon>
        <taxon>Dikarya</taxon>
        <taxon>Ascomycota</taxon>
        <taxon>Pezizomycotina</taxon>
        <taxon>Leotiomycetes</taxon>
        <taxon>Erysiphales</taxon>
        <taxon>Erysiphaceae</taxon>
        <taxon>Erysiphe</taxon>
    </lineage>
</organism>
<evidence type="ECO:0000256" key="5">
    <source>
        <dbReference type="ARBA" id="ARBA00022884"/>
    </source>
</evidence>
<evidence type="ECO:0000256" key="6">
    <source>
        <dbReference type="ARBA" id="ARBA00023242"/>
    </source>
</evidence>
<dbReference type="OMA" id="HISHEQR"/>
<dbReference type="PANTHER" id="PTHR21551:SF0">
    <property type="entry name" value="PROTEIN ASSOCIATED WITH TOPO II RELATED-1, ISOFORM A"/>
    <property type="match status" value="1"/>
</dbReference>
<keyword evidence="10" id="KW-1185">Reference proteome</keyword>
<dbReference type="EMBL" id="JNVN01005002">
    <property type="protein sequence ID" value="KHJ30139.1"/>
    <property type="molecule type" value="Genomic_DNA"/>
</dbReference>
<evidence type="ECO:0000256" key="3">
    <source>
        <dbReference type="ARBA" id="ARBA00009138"/>
    </source>
</evidence>
<comment type="caution">
    <text evidence="9">The sequence shown here is derived from an EMBL/GenBank/DDBJ whole genome shotgun (WGS) entry which is preliminary data.</text>
</comment>
<dbReference type="Proteomes" id="UP000030854">
    <property type="component" value="Unassembled WGS sequence"/>
</dbReference>
<dbReference type="InterPro" id="IPR019167">
    <property type="entry name" value="PAT1_dom"/>
</dbReference>
<keyword evidence="5" id="KW-0694">RNA-binding</keyword>